<evidence type="ECO:0000313" key="1">
    <source>
        <dbReference type="EMBL" id="GEK76821.1"/>
    </source>
</evidence>
<organism evidence="1 2">
    <name type="scientific">Pseudoalteromonas atlantica</name>
    <name type="common">Alteromonas atlantica</name>
    <dbReference type="NCBI Taxonomy" id="288"/>
    <lineage>
        <taxon>Bacteria</taxon>
        <taxon>Pseudomonadati</taxon>
        <taxon>Pseudomonadota</taxon>
        <taxon>Gammaproteobacteria</taxon>
        <taxon>Alteromonadales</taxon>
        <taxon>Pseudoalteromonadaceae</taxon>
        <taxon>Pseudoalteromonas</taxon>
    </lineage>
</organism>
<sequence>MGSDRQGKRLSQCIDYEIQIKIFDDIYLVALTKAQRNFYLLNRDLTIINNRHHCFEGTSNLSWKK</sequence>
<accession>A0ABQ0UF32</accession>
<evidence type="ECO:0000313" key="2">
    <source>
        <dbReference type="Proteomes" id="UP000321189"/>
    </source>
</evidence>
<proteinExistence type="predicted"/>
<gene>
    <name evidence="1" type="ORF">PAT01_21250</name>
</gene>
<dbReference type="Proteomes" id="UP000321189">
    <property type="component" value="Unassembled WGS sequence"/>
</dbReference>
<reference evidence="1 2" key="1">
    <citation type="submission" date="2019-07" db="EMBL/GenBank/DDBJ databases">
        <title>Whole genome shotgun sequence of Pseudoalteromonas atlantica NBRC 103033.</title>
        <authorList>
            <person name="Hosoyama A."/>
            <person name="Uohara A."/>
            <person name="Ohji S."/>
            <person name="Ichikawa N."/>
        </authorList>
    </citation>
    <scope>NUCLEOTIDE SEQUENCE [LARGE SCALE GENOMIC DNA]</scope>
    <source>
        <strain evidence="1 2">NBRC 103033</strain>
    </source>
</reference>
<dbReference type="EMBL" id="BJUT01000021">
    <property type="protein sequence ID" value="GEK76821.1"/>
    <property type="molecule type" value="Genomic_DNA"/>
</dbReference>
<keyword evidence="2" id="KW-1185">Reference proteome</keyword>
<name>A0ABQ0UF32_PSEAF</name>
<protein>
    <submittedName>
        <fullName evidence="1">Uncharacterized protein</fullName>
    </submittedName>
</protein>
<comment type="caution">
    <text evidence="1">The sequence shown here is derived from an EMBL/GenBank/DDBJ whole genome shotgun (WGS) entry which is preliminary data.</text>
</comment>